<feature type="domain" description="Peptidase S1" evidence="1">
    <location>
        <begin position="48"/>
        <end position="87"/>
    </location>
</feature>
<name>A0A7J7EP45_DICBM</name>
<protein>
    <recommendedName>
        <fullName evidence="1">Peptidase S1 domain-containing protein</fullName>
    </recommendedName>
</protein>
<dbReference type="GO" id="GO:0004252">
    <property type="term" value="F:serine-type endopeptidase activity"/>
    <property type="evidence" value="ECO:0007669"/>
    <property type="project" value="InterPro"/>
</dbReference>
<organism evidence="2 3">
    <name type="scientific">Diceros bicornis minor</name>
    <name type="common">South-central black rhinoceros</name>
    <dbReference type="NCBI Taxonomy" id="77932"/>
    <lineage>
        <taxon>Eukaryota</taxon>
        <taxon>Metazoa</taxon>
        <taxon>Chordata</taxon>
        <taxon>Craniata</taxon>
        <taxon>Vertebrata</taxon>
        <taxon>Euteleostomi</taxon>
        <taxon>Mammalia</taxon>
        <taxon>Eutheria</taxon>
        <taxon>Laurasiatheria</taxon>
        <taxon>Perissodactyla</taxon>
        <taxon>Rhinocerotidae</taxon>
        <taxon>Diceros</taxon>
    </lineage>
</organism>
<dbReference type="InterPro" id="IPR001254">
    <property type="entry name" value="Trypsin_dom"/>
</dbReference>
<dbReference type="Proteomes" id="UP000551758">
    <property type="component" value="Unassembled WGS sequence"/>
</dbReference>
<dbReference type="AlphaFoldDB" id="A0A7J7EP45"/>
<dbReference type="Gene3D" id="2.40.10.10">
    <property type="entry name" value="Trypsin-like serine proteases"/>
    <property type="match status" value="1"/>
</dbReference>
<evidence type="ECO:0000259" key="1">
    <source>
        <dbReference type="Pfam" id="PF00089"/>
    </source>
</evidence>
<accession>A0A7J7EP45</accession>
<gene>
    <name evidence="2" type="ORF">HPG69_000038</name>
</gene>
<reference evidence="2 3" key="1">
    <citation type="journal article" date="2020" name="Mol. Biol. Evol.">
        <title>Interspecific Gene Flow and the Evolution of Specialization in Black and White Rhinoceros.</title>
        <authorList>
            <person name="Moodley Y."/>
            <person name="Westbury M.V."/>
            <person name="Russo I.M."/>
            <person name="Gopalakrishnan S."/>
            <person name="Rakotoarivelo A."/>
            <person name="Olsen R.A."/>
            <person name="Prost S."/>
            <person name="Tunstall T."/>
            <person name="Ryder O.A."/>
            <person name="Dalen L."/>
            <person name="Bruford M.W."/>
        </authorList>
    </citation>
    <scope>NUCLEOTIDE SEQUENCE [LARGE SCALE GENOMIC DNA]</scope>
    <source>
        <strain evidence="2">SBR-YM</strain>
        <tissue evidence="2">Skin</tissue>
    </source>
</reference>
<keyword evidence="3" id="KW-1185">Reference proteome</keyword>
<evidence type="ECO:0000313" key="2">
    <source>
        <dbReference type="EMBL" id="KAF5917575.1"/>
    </source>
</evidence>
<feature type="non-terminal residue" evidence="2">
    <location>
        <position position="1"/>
    </location>
</feature>
<dbReference type="Pfam" id="PF00089">
    <property type="entry name" value="Trypsin"/>
    <property type="match status" value="1"/>
</dbReference>
<dbReference type="InterPro" id="IPR043504">
    <property type="entry name" value="Peptidase_S1_PA_chymotrypsin"/>
</dbReference>
<dbReference type="SUPFAM" id="SSF50494">
    <property type="entry name" value="Trypsin-like serine proteases"/>
    <property type="match status" value="1"/>
</dbReference>
<comment type="caution">
    <text evidence="2">The sequence shown here is derived from an EMBL/GenBank/DDBJ whole genome shotgun (WGS) entry which is preliminary data.</text>
</comment>
<dbReference type="GO" id="GO:0006508">
    <property type="term" value="P:proteolysis"/>
    <property type="evidence" value="ECO:0007669"/>
    <property type="project" value="InterPro"/>
</dbReference>
<sequence>MGSEGSVEKEAQKTLFVITETPCANSLANITQMCTSRGLRKFGSGFAGPQTMTMVLTVVGIVNWGFSCTRPYWPSVYTRMPTYTDWIGRTRAESHSRTTVSPSAPLLLCRLPLAWGPVN</sequence>
<dbReference type="EMBL" id="JACDTQ010002538">
    <property type="protein sequence ID" value="KAF5917575.1"/>
    <property type="molecule type" value="Genomic_DNA"/>
</dbReference>
<proteinExistence type="predicted"/>
<dbReference type="InterPro" id="IPR009003">
    <property type="entry name" value="Peptidase_S1_PA"/>
</dbReference>
<evidence type="ECO:0000313" key="3">
    <source>
        <dbReference type="Proteomes" id="UP000551758"/>
    </source>
</evidence>